<proteinExistence type="predicted"/>
<dbReference type="Gene3D" id="1.20.58.1690">
    <property type="match status" value="1"/>
</dbReference>
<dbReference type="eggNOG" id="ENOG502ZVY4">
    <property type="taxonomic scope" value="Bacteria"/>
</dbReference>
<feature type="domain" description="YARHG" evidence="1">
    <location>
        <begin position="149"/>
        <end position="232"/>
    </location>
</feature>
<dbReference type="AlphaFoldDB" id="G2EFF1"/>
<protein>
    <submittedName>
        <fullName evidence="2">YARHG domain-containing protein</fullName>
    </submittedName>
</protein>
<dbReference type="Proteomes" id="UP000003730">
    <property type="component" value="Unassembled WGS sequence"/>
</dbReference>
<dbReference type="STRING" id="1046627.BZARG_3041"/>
<dbReference type="Pfam" id="PF13308">
    <property type="entry name" value="YARHG"/>
    <property type="match status" value="1"/>
</dbReference>
<dbReference type="InterPro" id="IPR038434">
    <property type="entry name" value="YARHG_sf"/>
</dbReference>
<reference evidence="2 3" key="1">
    <citation type="journal article" date="2008" name="Int. J. Syst. Evol. Microbiol.">
        <title>Bizionia argentinensis sp. nov., isolated from surface marine water in Antarctica.</title>
        <authorList>
            <person name="Bercovich A."/>
            <person name="Vazquez S.C."/>
            <person name="Yankilevich P."/>
            <person name="Coria S.H."/>
            <person name="Foti M."/>
            <person name="Hernandez E."/>
            <person name="Vidal A."/>
            <person name="Ruberto L."/>
            <person name="Melo C."/>
            <person name="Marenssi S."/>
            <person name="Criscuolo M."/>
            <person name="Memoli M."/>
            <person name="Arguelles M."/>
            <person name="Mac Cormack W.P."/>
        </authorList>
    </citation>
    <scope>NUCLEOTIDE SEQUENCE [LARGE SCALE GENOMIC DNA]</scope>
    <source>
        <strain evidence="2 3">JUB59</strain>
    </source>
</reference>
<dbReference type="SMART" id="SM01324">
    <property type="entry name" value="YARHG"/>
    <property type="match status" value="1"/>
</dbReference>
<comment type="caution">
    <text evidence="2">The sequence shown here is derived from an EMBL/GenBank/DDBJ whole genome shotgun (WGS) entry which is preliminary data.</text>
</comment>
<evidence type="ECO:0000259" key="1">
    <source>
        <dbReference type="SMART" id="SM01324"/>
    </source>
</evidence>
<dbReference type="InterPro" id="IPR025582">
    <property type="entry name" value="YARHG_dom"/>
</dbReference>
<keyword evidence="3" id="KW-1185">Reference proteome</keyword>
<sequence length="232" mass="27401">MRILIILLLISNFTFAQYWGGSEINDSDLSNWLPEIEIEYAGSYHFGESESESDFHLFFSEDVIIGFVQSGYWEENTSLRKSNYINLTNIVIDKAGNFTSDQYTGKFINYKTDSGEYLKGLKINNPWTSWIEDSAFEIGIKTKLEFNNIYYGKYGKASFMKLNPHELKKMNAGELRIMKNEIYARYGYTFIENSKMDIYFRNQNWYRPEHKNVDHFLNKIELYNIKMIAELE</sequence>
<organism evidence="2 3">
    <name type="scientific">Bizionia argentinensis JUB59</name>
    <dbReference type="NCBI Taxonomy" id="1046627"/>
    <lineage>
        <taxon>Bacteria</taxon>
        <taxon>Pseudomonadati</taxon>
        <taxon>Bacteroidota</taxon>
        <taxon>Flavobacteriia</taxon>
        <taxon>Flavobacteriales</taxon>
        <taxon>Flavobacteriaceae</taxon>
        <taxon>Bizionia</taxon>
    </lineage>
</organism>
<dbReference type="OrthoDB" id="353549at2"/>
<accession>G2EFF1</accession>
<dbReference type="RefSeq" id="WP_008638401.1">
    <property type="nucleotide sequence ID" value="NZ_AFXZ01000039.1"/>
</dbReference>
<dbReference type="EMBL" id="AFXZ01000039">
    <property type="protein sequence ID" value="EGV42842.1"/>
    <property type="molecule type" value="Genomic_DNA"/>
</dbReference>
<evidence type="ECO:0000313" key="3">
    <source>
        <dbReference type="Proteomes" id="UP000003730"/>
    </source>
</evidence>
<evidence type="ECO:0000313" key="2">
    <source>
        <dbReference type="EMBL" id="EGV42842.1"/>
    </source>
</evidence>
<gene>
    <name evidence="2" type="ORF">BZARG_3041</name>
</gene>
<name>G2EFF1_9FLAO</name>